<dbReference type="SMART" id="SM00829">
    <property type="entry name" value="PKS_ER"/>
    <property type="match status" value="1"/>
</dbReference>
<dbReference type="PANTHER" id="PTHR44013">
    <property type="entry name" value="ZINC-TYPE ALCOHOL DEHYDROGENASE-LIKE PROTEIN C16A3.02C"/>
    <property type="match status" value="1"/>
</dbReference>
<reference evidence="2 3" key="1">
    <citation type="submission" date="2019-08" db="EMBL/GenBank/DDBJ databases">
        <title>Deep-cultivation of Planctomycetes and their phenomic and genomic characterization uncovers novel biology.</title>
        <authorList>
            <person name="Wiegand S."/>
            <person name="Jogler M."/>
            <person name="Boedeker C."/>
            <person name="Pinto D."/>
            <person name="Vollmers J."/>
            <person name="Rivas-Marin E."/>
            <person name="Kohn T."/>
            <person name="Peeters S.H."/>
            <person name="Heuer A."/>
            <person name="Rast P."/>
            <person name="Oberbeckmann S."/>
            <person name="Bunk B."/>
            <person name="Jeske O."/>
            <person name="Meyerdierks A."/>
            <person name="Storesund J.E."/>
            <person name="Kallscheuer N."/>
            <person name="Luecker S."/>
            <person name="Lage O.M."/>
            <person name="Pohl T."/>
            <person name="Merkel B.J."/>
            <person name="Hornburger P."/>
            <person name="Mueller R.-W."/>
            <person name="Bruemmer F."/>
            <person name="Labrenz M."/>
            <person name="Spormann A.M."/>
            <person name="Op Den Camp H."/>
            <person name="Overmann J."/>
            <person name="Amann R."/>
            <person name="Jetten M.S.M."/>
            <person name="Mascher T."/>
            <person name="Medema M.H."/>
            <person name="Devos D.P."/>
            <person name="Kaster A.-K."/>
            <person name="Ovreas L."/>
            <person name="Rohde M."/>
            <person name="Galperin M.Y."/>
            <person name="Jogler C."/>
        </authorList>
    </citation>
    <scope>NUCLEOTIDE SEQUENCE [LARGE SCALE GENOMIC DNA]</scope>
    <source>
        <strain evidence="2 3">LF1</strain>
    </source>
</reference>
<dbReference type="Proteomes" id="UP000322699">
    <property type="component" value="Unassembled WGS sequence"/>
</dbReference>
<evidence type="ECO:0000259" key="1">
    <source>
        <dbReference type="SMART" id="SM00829"/>
    </source>
</evidence>
<dbReference type="InterPro" id="IPR020843">
    <property type="entry name" value="ER"/>
</dbReference>
<dbReference type="RefSeq" id="WP_149752983.1">
    <property type="nucleotide sequence ID" value="NZ_LWSK01000022.1"/>
</dbReference>
<dbReference type="SUPFAM" id="SSF50129">
    <property type="entry name" value="GroES-like"/>
    <property type="match status" value="1"/>
</dbReference>
<dbReference type="Gene3D" id="3.90.180.10">
    <property type="entry name" value="Medium-chain alcohol dehydrogenases, catalytic domain"/>
    <property type="match status" value="1"/>
</dbReference>
<dbReference type="OrthoDB" id="9792162at2"/>
<dbReference type="GO" id="GO:0004315">
    <property type="term" value="F:3-oxoacyl-[acyl-carrier-protein] synthase activity"/>
    <property type="evidence" value="ECO:0007669"/>
    <property type="project" value="UniProtKB-EC"/>
</dbReference>
<dbReference type="InterPro" id="IPR036291">
    <property type="entry name" value="NAD(P)-bd_dom_sf"/>
</dbReference>
<proteinExistence type="predicted"/>
<gene>
    <name evidence="2" type="primary">ppsC_2</name>
    <name evidence="2" type="ORF">LF1_45530</name>
</gene>
<dbReference type="PANTHER" id="PTHR44013:SF1">
    <property type="entry name" value="ZINC-TYPE ALCOHOL DEHYDROGENASE-LIKE PROTEIN C16A3.02C"/>
    <property type="match status" value="1"/>
</dbReference>
<comment type="caution">
    <text evidence="2">The sequence shown here is derived from an EMBL/GenBank/DDBJ whole genome shotgun (WGS) entry which is preliminary data.</text>
</comment>
<protein>
    <submittedName>
        <fullName evidence="2">Phthiocerol synthesis polyketide synthase type I PpsC</fullName>
        <ecNumber evidence="2">2.3.1.41</ecNumber>
    </submittedName>
</protein>
<keyword evidence="3" id="KW-1185">Reference proteome</keyword>
<keyword evidence="2" id="KW-0012">Acyltransferase</keyword>
<feature type="domain" description="Enoyl reductase (ER)" evidence="1">
    <location>
        <begin position="48"/>
        <end position="345"/>
    </location>
</feature>
<evidence type="ECO:0000313" key="2">
    <source>
        <dbReference type="EMBL" id="KAA1261992.1"/>
    </source>
</evidence>
<dbReference type="Pfam" id="PF13602">
    <property type="entry name" value="ADH_zinc_N_2"/>
    <property type="match status" value="1"/>
</dbReference>
<dbReference type="Gene3D" id="3.40.50.720">
    <property type="entry name" value="NAD(P)-binding Rossmann-like Domain"/>
    <property type="match status" value="1"/>
</dbReference>
<dbReference type="CDD" id="cd08267">
    <property type="entry name" value="MDR1"/>
    <property type="match status" value="1"/>
</dbReference>
<dbReference type="GO" id="GO:0008270">
    <property type="term" value="F:zinc ion binding"/>
    <property type="evidence" value="ECO:0007669"/>
    <property type="project" value="InterPro"/>
</dbReference>
<dbReference type="EC" id="2.3.1.41" evidence="2"/>
<dbReference type="EMBL" id="VRLW01000001">
    <property type="protein sequence ID" value="KAA1261992.1"/>
    <property type="molecule type" value="Genomic_DNA"/>
</dbReference>
<dbReference type="GO" id="GO:0016491">
    <property type="term" value="F:oxidoreductase activity"/>
    <property type="evidence" value="ECO:0007669"/>
    <property type="project" value="InterPro"/>
</dbReference>
<dbReference type="SUPFAM" id="SSF51735">
    <property type="entry name" value="NAD(P)-binding Rossmann-fold domains"/>
    <property type="match status" value="1"/>
</dbReference>
<dbReference type="AlphaFoldDB" id="A0A5B1CNQ7"/>
<sequence length="349" mass="38164">MNNETVNPTEPVISDSGLPVSVRVCDSVRERDGGMMMRAVAYEVARPKSALQVVDAVVPNRKAGQMLVRVETASLTSLKRRRRIDMAKGQRLFTSLSVPAYGIAGRVVESDSNSKFRPGDRVMSHVNHVAGEVCAEFAVCGDQHSALIPETMPMDEASVIPMAGAMALQAIREDAKVVSGDRVLINGASGGIGALAIQIAKQTGAHVTAVASAANEPFCRELGADEFISYQDMNFTWNGTRWDVIFDVVGKASFREVLDVLKHGGRYVSTRPGEDPTLVSWFAWLFSKTGTAMDLRPNAEKLDELIQLYENHRLSIPIDSRFAMHEAADADRRFEEGLIRGKVVLLNNF</sequence>
<dbReference type="InterPro" id="IPR011032">
    <property type="entry name" value="GroES-like_sf"/>
</dbReference>
<accession>A0A5B1CNQ7</accession>
<name>A0A5B1CNQ7_9BACT</name>
<dbReference type="PROSITE" id="PS01162">
    <property type="entry name" value="QOR_ZETA_CRYSTAL"/>
    <property type="match status" value="1"/>
</dbReference>
<organism evidence="2 3">
    <name type="scientific">Rubripirellula obstinata</name>
    <dbReference type="NCBI Taxonomy" id="406547"/>
    <lineage>
        <taxon>Bacteria</taxon>
        <taxon>Pseudomonadati</taxon>
        <taxon>Planctomycetota</taxon>
        <taxon>Planctomycetia</taxon>
        <taxon>Pirellulales</taxon>
        <taxon>Pirellulaceae</taxon>
        <taxon>Rubripirellula</taxon>
    </lineage>
</organism>
<evidence type="ECO:0000313" key="3">
    <source>
        <dbReference type="Proteomes" id="UP000322699"/>
    </source>
</evidence>
<keyword evidence="2" id="KW-0808">Transferase</keyword>
<dbReference type="InterPro" id="IPR052733">
    <property type="entry name" value="Chloroplast_QOR"/>
</dbReference>
<dbReference type="InterPro" id="IPR002364">
    <property type="entry name" value="Quin_OxRdtase/zeta-crystal_CS"/>
</dbReference>